<comment type="catalytic activity">
    <reaction evidence="1">
        <text>a (3R)-hydroxyacyl-[ACP] = a (2E)-enoyl-[ACP] + H2O</text>
        <dbReference type="Rhea" id="RHEA:13097"/>
        <dbReference type="Rhea" id="RHEA-COMP:9925"/>
        <dbReference type="Rhea" id="RHEA-COMP:9945"/>
        <dbReference type="ChEBI" id="CHEBI:15377"/>
        <dbReference type="ChEBI" id="CHEBI:78784"/>
        <dbReference type="ChEBI" id="CHEBI:78827"/>
        <dbReference type="EC" id="4.2.1.59"/>
    </reaction>
</comment>
<dbReference type="Pfam" id="PF07977">
    <property type="entry name" value="FabA"/>
    <property type="match status" value="1"/>
</dbReference>
<keyword evidence="6" id="KW-0444">Lipid biosynthesis</keyword>
<evidence type="ECO:0000313" key="11">
    <source>
        <dbReference type="EMBL" id="KUM78459.1"/>
    </source>
</evidence>
<dbReference type="AlphaFoldDB" id="A0A117PEY0"/>
<evidence type="ECO:0000256" key="5">
    <source>
        <dbReference type="ARBA" id="ARBA00022490"/>
    </source>
</evidence>
<dbReference type="GO" id="GO:0005737">
    <property type="term" value="C:cytoplasm"/>
    <property type="evidence" value="ECO:0007669"/>
    <property type="project" value="UniProtKB-SubCell"/>
</dbReference>
<evidence type="ECO:0000256" key="7">
    <source>
        <dbReference type="ARBA" id="ARBA00022556"/>
    </source>
</evidence>
<dbReference type="PANTHER" id="PTHR30272:SF1">
    <property type="entry name" value="3-HYDROXYACYL-[ACYL-CARRIER-PROTEIN] DEHYDRATASE"/>
    <property type="match status" value="1"/>
</dbReference>
<dbReference type="GO" id="GO:0009245">
    <property type="term" value="P:lipid A biosynthetic process"/>
    <property type="evidence" value="ECO:0007669"/>
    <property type="project" value="UniProtKB-KW"/>
</dbReference>
<dbReference type="RefSeq" id="WP_062148118.1">
    <property type="nucleotide sequence ID" value="NZ_KQ947986.1"/>
</dbReference>
<comment type="function">
    <text evidence="10">Involved in unsaturated fatty acids biosynthesis. Catalyzes the dehydration of short chain beta-hydroxyacyl-ACPs and long chain saturated and unsaturated beta-hydroxyacyl-ACPs.</text>
</comment>
<dbReference type="EC" id="4.2.1.59" evidence="4"/>
<protein>
    <recommendedName>
        <fullName evidence="4">3-hydroxyacyl-[acyl-carrier-protein] dehydratase</fullName>
        <ecNumber evidence="4">4.2.1.59</ecNumber>
    </recommendedName>
</protein>
<comment type="similarity">
    <text evidence="3">Belongs to the thioester dehydratase family. FabZ subfamily.</text>
</comment>
<dbReference type="GO" id="GO:0016020">
    <property type="term" value="C:membrane"/>
    <property type="evidence" value="ECO:0007669"/>
    <property type="project" value="GOC"/>
</dbReference>
<evidence type="ECO:0000256" key="3">
    <source>
        <dbReference type="ARBA" id="ARBA00009174"/>
    </source>
</evidence>
<dbReference type="EMBL" id="LMWJ01000007">
    <property type="protein sequence ID" value="KUM78459.1"/>
    <property type="molecule type" value="Genomic_DNA"/>
</dbReference>
<evidence type="ECO:0000256" key="8">
    <source>
        <dbReference type="ARBA" id="ARBA00023098"/>
    </source>
</evidence>
<accession>A0A117PEY0</accession>
<gene>
    <name evidence="11" type="ORF">AQI70_13415</name>
</gene>
<dbReference type="NCBIfam" id="NF000582">
    <property type="entry name" value="PRK00006.1"/>
    <property type="match status" value="1"/>
</dbReference>
<keyword evidence="5" id="KW-0963">Cytoplasm</keyword>
<dbReference type="Gene3D" id="3.10.129.10">
    <property type="entry name" value="Hotdog Thioesterase"/>
    <property type="match status" value="1"/>
</dbReference>
<proteinExistence type="inferred from homology"/>
<keyword evidence="7" id="KW-0441">Lipid A biosynthesis</keyword>
<evidence type="ECO:0000256" key="1">
    <source>
        <dbReference type="ARBA" id="ARBA00001055"/>
    </source>
</evidence>
<evidence type="ECO:0000256" key="10">
    <source>
        <dbReference type="ARBA" id="ARBA00025049"/>
    </source>
</evidence>
<dbReference type="InterPro" id="IPR029069">
    <property type="entry name" value="HotDog_dom_sf"/>
</dbReference>
<evidence type="ECO:0000256" key="6">
    <source>
        <dbReference type="ARBA" id="ARBA00022516"/>
    </source>
</evidence>
<comment type="subcellular location">
    <subcellularLocation>
        <location evidence="2">Cytoplasm</location>
    </subcellularLocation>
</comment>
<dbReference type="InterPro" id="IPR013114">
    <property type="entry name" value="FabA_FabZ"/>
</dbReference>
<comment type="caution">
    <text evidence="11">The sequence shown here is derived from an EMBL/GenBank/DDBJ whole genome shotgun (WGS) entry which is preliminary data.</text>
</comment>
<dbReference type="CDD" id="cd01288">
    <property type="entry name" value="FabZ"/>
    <property type="match status" value="1"/>
</dbReference>
<keyword evidence="8" id="KW-0443">Lipid metabolism</keyword>
<dbReference type="SUPFAM" id="SSF54637">
    <property type="entry name" value="Thioesterase/thiol ester dehydrase-isomerase"/>
    <property type="match status" value="1"/>
</dbReference>
<evidence type="ECO:0000256" key="4">
    <source>
        <dbReference type="ARBA" id="ARBA00013167"/>
    </source>
</evidence>
<dbReference type="OrthoDB" id="9772788at2"/>
<dbReference type="GO" id="GO:0019171">
    <property type="term" value="F:(3R)-hydroxyacyl-[acyl-carrier-protein] dehydratase activity"/>
    <property type="evidence" value="ECO:0007669"/>
    <property type="project" value="UniProtKB-EC"/>
</dbReference>
<keyword evidence="9" id="KW-0456">Lyase</keyword>
<evidence type="ECO:0000313" key="12">
    <source>
        <dbReference type="Proteomes" id="UP000054024"/>
    </source>
</evidence>
<dbReference type="FunFam" id="3.10.129.10:FF:000001">
    <property type="entry name" value="3-hydroxyacyl-[acyl-carrier-protein] dehydratase FabZ"/>
    <property type="match status" value="1"/>
</dbReference>
<evidence type="ECO:0000256" key="2">
    <source>
        <dbReference type="ARBA" id="ARBA00004496"/>
    </source>
</evidence>
<dbReference type="Proteomes" id="UP000054024">
    <property type="component" value="Unassembled WGS sequence"/>
</dbReference>
<dbReference type="STRING" id="146536.AQI70_13415"/>
<evidence type="ECO:0000256" key="9">
    <source>
        <dbReference type="ARBA" id="ARBA00023239"/>
    </source>
</evidence>
<dbReference type="PANTHER" id="PTHR30272">
    <property type="entry name" value="3-HYDROXYACYL-[ACYL-CARRIER-PROTEIN] DEHYDRATASE"/>
    <property type="match status" value="1"/>
</dbReference>
<reference evidence="11 12" key="1">
    <citation type="submission" date="2015-10" db="EMBL/GenBank/DDBJ databases">
        <title>Draft genome sequence of Streptomyces curacoi DSM 40107, type strain for the species Streptomyces curacoi.</title>
        <authorList>
            <person name="Ruckert C."/>
            <person name="Winkler A."/>
            <person name="Kalinowski J."/>
            <person name="Kampfer P."/>
            <person name="Glaeser S."/>
        </authorList>
    </citation>
    <scope>NUCLEOTIDE SEQUENCE [LARGE SCALE GENOMIC DNA]</scope>
    <source>
        <strain evidence="11 12">DSM 40107</strain>
    </source>
</reference>
<organism evidence="11 12">
    <name type="scientific">Streptomyces curacoi</name>
    <dbReference type="NCBI Taxonomy" id="146536"/>
    <lineage>
        <taxon>Bacteria</taxon>
        <taxon>Bacillati</taxon>
        <taxon>Actinomycetota</taxon>
        <taxon>Actinomycetes</taxon>
        <taxon>Kitasatosporales</taxon>
        <taxon>Streptomycetaceae</taxon>
        <taxon>Streptomyces</taxon>
    </lineage>
</organism>
<name>A0A117PEY0_9ACTN</name>
<keyword evidence="12" id="KW-1185">Reference proteome</keyword>
<sequence>MTAAPSSPSARVVLNADDIARMLPHRHPFFLLDRVTALEPGKSAEAIKNVTASDGVLAGHFPGRMLYPGVLLVECVAQLAAVIYGSAAAQASTGDLVADVADRVGYLAEIRQAKFLKPVVPGDQVVFRAHSGPRLAGLISVSGQASVGRELVMTARLAVTELDQP</sequence>